<dbReference type="EMBL" id="JARKIF010000004">
    <property type="protein sequence ID" value="KAJ7641496.1"/>
    <property type="molecule type" value="Genomic_DNA"/>
</dbReference>
<sequence length="282" mass="29830">MPSSTTIAVVGAGKIGFPLVSALAASNAAIVVLLSRNGLPADKPLPPGVIVEKVDYLADTAALEALFKTHQVDAVVSAVATEVVAKQTVLIDAAKAAGVKLFIPSEFGMVSDGQAANPKNKIAEYLESVGLPYARVWNGMLTEFLPFFVGFSEHGKIKIVGKGDTPMSFTSIVDITGFLAYVLTSVPLSDLSNRRILRLQGDRATLKSLAPLFNTTVEHADAITGPMGDLRTFMMRMVDTGVGSTGWDVSQQKEGEGERAAGSANDLWPGHQWKSIKDVCGL</sequence>
<evidence type="ECO:0000256" key="1">
    <source>
        <dbReference type="ARBA" id="ARBA00005725"/>
    </source>
</evidence>
<name>A0AAD7C886_9AGAR</name>
<protein>
    <recommendedName>
        <fullName evidence="5">NmrA-like domain-containing protein</fullName>
    </recommendedName>
</protein>
<evidence type="ECO:0000256" key="4">
    <source>
        <dbReference type="SAM" id="MobiDB-lite"/>
    </source>
</evidence>
<feature type="domain" description="NmrA-like" evidence="5">
    <location>
        <begin position="5"/>
        <end position="217"/>
    </location>
</feature>
<organism evidence="6 7">
    <name type="scientific">Roridomyces roridus</name>
    <dbReference type="NCBI Taxonomy" id="1738132"/>
    <lineage>
        <taxon>Eukaryota</taxon>
        <taxon>Fungi</taxon>
        <taxon>Dikarya</taxon>
        <taxon>Basidiomycota</taxon>
        <taxon>Agaricomycotina</taxon>
        <taxon>Agaricomycetes</taxon>
        <taxon>Agaricomycetidae</taxon>
        <taxon>Agaricales</taxon>
        <taxon>Marasmiineae</taxon>
        <taxon>Mycenaceae</taxon>
        <taxon>Roridomyces</taxon>
    </lineage>
</organism>
<comment type="similarity">
    <text evidence="1">Belongs to the NmrA-type oxidoreductase family. Isoflavone reductase subfamily.</text>
</comment>
<dbReference type="InterPro" id="IPR051609">
    <property type="entry name" value="NmrA/Isoflavone_reductase-like"/>
</dbReference>
<dbReference type="Gene3D" id="3.40.50.720">
    <property type="entry name" value="NAD(P)-binding Rossmann-like Domain"/>
    <property type="match status" value="1"/>
</dbReference>
<dbReference type="Pfam" id="PF05368">
    <property type="entry name" value="NmrA"/>
    <property type="match status" value="1"/>
</dbReference>
<comment type="caution">
    <text evidence="6">The sequence shown here is derived from an EMBL/GenBank/DDBJ whole genome shotgun (WGS) entry which is preliminary data.</text>
</comment>
<reference evidence="6" key="1">
    <citation type="submission" date="2023-03" db="EMBL/GenBank/DDBJ databases">
        <title>Massive genome expansion in bonnet fungi (Mycena s.s.) driven by repeated elements and novel gene families across ecological guilds.</title>
        <authorList>
            <consortium name="Lawrence Berkeley National Laboratory"/>
            <person name="Harder C.B."/>
            <person name="Miyauchi S."/>
            <person name="Viragh M."/>
            <person name="Kuo A."/>
            <person name="Thoen E."/>
            <person name="Andreopoulos B."/>
            <person name="Lu D."/>
            <person name="Skrede I."/>
            <person name="Drula E."/>
            <person name="Henrissat B."/>
            <person name="Morin E."/>
            <person name="Kohler A."/>
            <person name="Barry K."/>
            <person name="LaButti K."/>
            <person name="Morin E."/>
            <person name="Salamov A."/>
            <person name="Lipzen A."/>
            <person name="Mereny Z."/>
            <person name="Hegedus B."/>
            <person name="Baldrian P."/>
            <person name="Stursova M."/>
            <person name="Weitz H."/>
            <person name="Taylor A."/>
            <person name="Grigoriev I.V."/>
            <person name="Nagy L.G."/>
            <person name="Martin F."/>
            <person name="Kauserud H."/>
        </authorList>
    </citation>
    <scope>NUCLEOTIDE SEQUENCE</scope>
    <source>
        <strain evidence="6">9284</strain>
    </source>
</reference>
<feature type="region of interest" description="Disordered" evidence="4">
    <location>
        <begin position="248"/>
        <end position="267"/>
    </location>
</feature>
<evidence type="ECO:0000259" key="5">
    <source>
        <dbReference type="Pfam" id="PF05368"/>
    </source>
</evidence>
<keyword evidence="3" id="KW-0560">Oxidoreductase</keyword>
<dbReference type="GO" id="GO:0016491">
    <property type="term" value="F:oxidoreductase activity"/>
    <property type="evidence" value="ECO:0007669"/>
    <property type="project" value="UniProtKB-KW"/>
</dbReference>
<evidence type="ECO:0000256" key="3">
    <source>
        <dbReference type="ARBA" id="ARBA00023002"/>
    </source>
</evidence>
<gene>
    <name evidence="6" type="ORF">FB45DRAFT_1053995</name>
</gene>
<keyword evidence="7" id="KW-1185">Reference proteome</keyword>
<dbReference type="PANTHER" id="PTHR47706:SF4">
    <property type="entry name" value="NMRA-LIKE DOMAIN-CONTAINING PROTEIN"/>
    <property type="match status" value="1"/>
</dbReference>
<dbReference type="Proteomes" id="UP001221142">
    <property type="component" value="Unassembled WGS sequence"/>
</dbReference>
<evidence type="ECO:0000313" key="6">
    <source>
        <dbReference type="EMBL" id="KAJ7641496.1"/>
    </source>
</evidence>
<keyword evidence="2" id="KW-0521">NADP</keyword>
<evidence type="ECO:0000313" key="7">
    <source>
        <dbReference type="Proteomes" id="UP001221142"/>
    </source>
</evidence>
<accession>A0AAD7C886</accession>
<evidence type="ECO:0000256" key="2">
    <source>
        <dbReference type="ARBA" id="ARBA00022857"/>
    </source>
</evidence>
<dbReference type="SUPFAM" id="SSF51735">
    <property type="entry name" value="NAD(P)-binding Rossmann-fold domains"/>
    <property type="match status" value="1"/>
</dbReference>
<dbReference type="InterPro" id="IPR008030">
    <property type="entry name" value="NmrA-like"/>
</dbReference>
<proteinExistence type="inferred from homology"/>
<dbReference type="AlphaFoldDB" id="A0AAD7C886"/>
<dbReference type="PANTHER" id="PTHR47706">
    <property type="entry name" value="NMRA-LIKE FAMILY PROTEIN"/>
    <property type="match status" value="1"/>
</dbReference>
<dbReference type="InterPro" id="IPR036291">
    <property type="entry name" value="NAD(P)-bd_dom_sf"/>
</dbReference>
<feature type="non-terminal residue" evidence="6">
    <location>
        <position position="1"/>
    </location>
</feature>